<proteinExistence type="inferred from homology"/>
<keyword evidence="7" id="KW-1185">Reference proteome</keyword>
<feature type="compositionally biased region" description="Polar residues" evidence="2">
    <location>
        <begin position="282"/>
        <end position="293"/>
    </location>
</feature>
<evidence type="ECO:0000313" key="6">
    <source>
        <dbReference type="EMBL" id="OWF41318.1"/>
    </source>
</evidence>
<dbReference type="EMBL" id="NEDP02005410">
    <property type="protein sequence ID" value="OWF41318.1"/>
    <property type="molecule type" value="Genomic_DNA"/>
</dbReference>
<dbReference type="Proteomes" id="UP000242188">
    <property type="component" value="Unassembled WGS sequence"/>
</dbReference>
<dbReference type="OrthoDB" id="39591at2759"/>
<name>A0A210PXU5_MIZYE</name>
<dbReference type="Gene3D" id="1.25.10.10">
    <property type="entry name" value="Leucine-rich Repeat Variant"/>
    <property type="match status" value="1"/>
</dbReference>
<dbReference type="InterPro" id="IPR011989">
    <property type="entry name" value="ARM-like"/>
</dbReference>
<feature type="domain" description="RNA polymerase II assembly factor Rtp1 C-terminal" evidence="3">
    <location>
        <begin position="967"/>
        <end position="1085"/>
    </location>
</feature>
<feature type="compositionally biased region" description="Polar residues" evidence="2">
    <location>
        <begin position="925"/>
        <end position="945"/>
    </location>
</feature>
<dbReference type="GO" id="GO:0009306">
    <property type="term" value="P:protein secretion"/>
    <property type="evidence" value="ECO:0007669"/>
    <property type="project" value="TreeGrafter"/>
</dbReference>
<dbReference type="InterPro" id="IPR057347">
    <property type="entry name" value="TANGO6_N"/>
</dbReference>
<accession>A0A210PXU5</accession>
<evidence type="ECO:0000313" key="7">
    <source>
        <dbReference type="Proteomes" id="UP000242188"/>
    </source>
</evidence>
<feature type="region of interest" description="Disordered" evidence="2">
    <location>
        <begin position="281"/>
        <end position="343"/>
    </location>
</feature>
<sequence>MSEKEQQIRLVLKLLEVLTSPDKIRKDGKAEKSSDSEENGFDALLRTNLTLYKEILETEKYQNVRSMLDDSVAIETGIDSCRWHFVCACLQTLTLLQKSISIAMEEFTRKLRENPPPELRPGQAPPLSPDNLSIGHHKMVLTAIQFVVILGISQNLDFGVGIPMERRSEFAKLLLLSSQPDHTSNESRNACLFSCVKVFMFLLGIPSLAGLLLSRHLNDLLATLLMLLHRIPKCHQVPKTVKDKISIETVTPESKIDNSNLASNIEASNWTPASVVDMVTSKRMSSSNKQKNTIDGGEAPGHERQSSSDKGEFVREEPSNKGELVREEPSNKGELVGEEPSNNREFVGEKELQLCEAWLQQLLGKAHPQMLVRELLLLQIGAPVPPKQVGVAKKKWASPVWLRKVCGRLLTNILMKPKGVIHVLQGMLEGPGQDLSEKGNSKASDWRKCDAVAKVIACCPMSSTSVEEYYALVSPQIMLLLHHPDSRVCQEFLRVACTTIARMMTQQPDLTRKYLLSPLMEPLERCSKLKAIGAGEQCLVQEKELTTCLEDLHKVFVVGCEPSTPLMSCLLPVSHSIFLLFCYAKKGVSHLSCCCQEILVSLLRGLDKGEAIACLHMWILGTETSQLESSTTLEADKKVSMTIPLTHPSVRFSAGNSGGVTVSTKGVNSNHGDEGAVTNEMMTIAAIEILKELEKSGLTGDFFLALLMELTEIINHEIHGDSSVTLNTKRDGQELMEAEIREKRLADNFHRKVSVLNLLAAICEEIGPSCLKNTQQTLKFVQVTLERGVQVCKNTCDDVLGVFESETLTMAMGMLTAVLTGTIKISEDGREYMKTLMPLLEDISSNHPDNTIQEMASDLRVAIATHSVIWSELLKSSTKGDKRQKLPCKDSQSAEESKVGKKTLVEVIGETSDEHCQKSEESLQPLRQGSSEMGISSDKGVQQKHSASKPRTQKEKESAKNMSELGQAFEELQDPLIPVRGHALITLNKLIQKKDPEAMEKRQILLHVFKENLHHPDSYLYLSSVMGLVTLVDKFPDAVIPVLIEEFLSGATSTPAQQGETTRQADDRIKVGECLVQTSRKLGDMAPRYRDNLLMTFLQGCLDTDPLIRASSLSNLGELCKVLRFSVGNFIHEIFNCACGLLKSDFSVEVRQAAAMMVNLQLEGLGKDTLTVMESVISSVYRTLRQCMVTEKENGVKMQITLALNTLDSITRDVMFPKRTLEKKIRILDTS</sequence>
<reference evidence="6 7" key="1">
    <citation type="journal article" date="2017" name="Nat. Ecol. Evol.">
        <title>Scallop genome provides insights into evolution of bilaterian karyotype and development.</title>
        <authorList>
            <person name="Wang S."/>
            <person name="Zhang J."/>
            <person name="Jiao W."/>
            <person name="Li J."/>
            <person name="Xun X."/>
            <person name="Sun Y."/>
            <person name="Guo X."/>
            <person name="Huan P."/>
            <person name="Dong B."/>
            <person name="Zhang L."/>
            <person name="Hu X."/>
            <person name="Sun X."/>
            <person name="Wang J."/>
            <person name="Zhao C."/>
            <person name="Wang Y."/>
            <person name="Wang D."/>
            <person name="Huang X."/>
            <person name="Wang R."/>
            <person name="Lv J."/>
            <person name="Li Y."/>
            <person name="Zhang Z."/>
            <person name="Liu B."/>
            <person name="Lu W."/>
            <person name="Hui Y."/>
            <person name="Liang J."/>
            <person name="Zhou Z."/>
            <person name="Hou R."/>
            <person name="Li X."/>
            <person name="Liu Y."/>
            <person name="Li H."/>
            <person name="Ning X."/>
            <person name="Lin Y."/>
            <person name="Zhao L."/>
            <person name="Xing Q."/>
            <person name="Dou J."/>
            <person name="Li Y."/>
            <person name="Mao J."/>
            <person name="Guo H."/>
            <person name="Dou H."/>
            <person name="Li T."/>
            <person name="Mu C."/>
            <person name="Jiang W."/>
            <person name="Fu Q."/>
            <person name="Fu X."/>
            <person name="Miao Y."/>
            <person name="Liu J."/>
            <person name="Yu Q."/>
            <person name="Li R."/>
            <person name="Liao H."/>
            <person name="Li X."/>
            <person name="Kong Y."/>
            <person name="Jiang Z."/>
            <person name="Chourrout D."/>
            <person name="Li R."/>
            <person name="Bao Z."/>
        </authorList>
    </citation>
    <scope>NUCLEOTIDE SEQUENCE [LARGE SCALE GENOMIC DNA]</scope>
    <source>
        <strain evidence="6 7">PY_sf001</strain>
    </source>
</reference>
<dbReference type="Pfam" id="PF23565">
    <property type="entry name" value="ARM_TANGO6"/>
    <property type="match status" value="1"/>
</dbReference>
<evidence type="ECO:0000259" key="3">
    <source>
        <dbReference type="Pfam" id="PF10363"/>
    </source>
</evidence>
<feature type="region of interest" description="Disordered" evidence="2">
    <location>
        <begin position="911"/>
        <end position="961"/>
    </location>
</feature>
<dbReference type="PANTHER" id="PTHR20959">
    <property type="entry name" value="TRANSPORT AND GOLGI ORGANIZATION PROTEIN 6 FAMILY MEMBER"/>
    <property type="match status" value="1"/>
</dbReference>
<evidence type="ECO:0000256" key="2">
    <source>
        <dbReference type="SAM" id="MobiDB-lite"/>
    </source>
</evidence>
<dbReference type="AlphaFoldDB" id="A0A210PXU5"/>
<dbReference type="SUPFAM" id="SSF48371">
    <property type="entry name" value="ARM repeat"/>
    <property type="match status" value="2"/>
</dbReference>
<evidence type="ECO:0000259" key="5">
    <source>
        <dbReference type="Pfam" id="PF25267"/>
    </source>
</evidence>
<feature type="domain" description="TANGO6 HEAT repeat" evidence="4">
    <location>
        <begin position="414"/>
        <end position="696"/>
    </location>
</feature>
<dbReference type="InterPro" id="IPR019451">
    <property type="entry name" value="Rtp1_C1"/>
</dbReference>
<evidence type="ECO:0000256" key="1">
    <source>
        <dbReference type="ARBA" id="ARBA00005724"/>
    </source>
</evidence>
<feature type="domain" description="TANGO6 N-terminal" evidence="5">
    <location>
        <begin position="342"/>
        <end position="411"/>
    </location>
</feature>
<feature type="region of interest" description="Disordered" evidence="2">
    <location>
        <begin position="881"/>
        <end position="900"/>
    </location>
</feature>
<feature type="compositionally biased region" description="Basic and acidic residues" evidence="2">
    <location>
        <begin position="912"/>
        <end position="921"/>
    </location>
</feature>
<dbReference type="InterPro" id="IPR039600">
    <property type="entry name" value="TANGO6/Rtp1"/>
</dbReference>
<organism evidence="6 7">
    <name type="scientific">Mizuhopecten yessoensis</name>
    <name type="common">Japanese scallop</name>
    <name type="synonym">Patinopecten yessoensis</name>
    <dbReference type="NCBI Taxonomy" id="6573"/>
    <lineage>
        <taxon>Eukaryota</taxon>
        <taxon>Metazoa</taxon>
        <taxon>Spiralia</taxon>
        <taxon>Lophotrochozoa</taxon>
        <taxon>Mollusca</taxon>
        <taxon>Bivalvia</taxon>
        <taxon>Autobranchia</taxon>
        <taxon>Pteriomorphia</taxon>
        <taxon>Pectinida</taxon>
        <taxon>Pectinoidea</taxon>
        <taxon>Pectinidae</taxon>
        <taxon>Mizuhopecten</taxon>
    </lineage>
</organism>
<dbReference type="InterPro" id="IPR016024">
    <property type="entry name" value="ARM-type_fold"/>
</dbReference>
<dbReference type="Pfam" id="PF10363">
    <property type="entry name" value="RTP1_C1"/>
    <property type="match status" value="1"/>
</dbReference>
<dbReference type="PANTHER" id="PTHR20959:SF1">
    <property type="entry name" value="TRANSPORT AND GOLGI ORGANIZATION PROTEIN 6 HOMOLOG"/>
    <property type="match status" value="1"/>
</dbReference>
<protein>
    <submittedName>
        <fullName evidence="6">Transport and Golgi organization protein 6-like</fullName>
    </submittedName>
</protein>
<gene>
    <name evidence="6" type="ORF">KP79_PYT14368</name>
</gene>
<dbReference type="Pfam" id="PF25267">
    <property type="entry name" value="TANGO6_N"/>
    <property type="match status" value="2"/>
</dbReference>
<feature type="domain" description="TANGO6 N-terminal" evidence="5">
    <location>
        <begin position="7"/>
        <end position="245"/>
    </location>
</feature>
<dbReference type="InterPro" id="IPR057407">
    <property type="entry name" value="HEAT_TANGO6"/>
</dbReference>
<evidence type="ECO:0000259" key="4">
    <source>
        <dbReference type="Pfam" id="PF23565"/>
    </source>
</evidence>
<comment type="similarity">
    <text evidence="1">Belongs to the Tango6 family.</text>
</comment>
<feature type="compositionally biased region" description="Basic and acidic residues" evidence="2">
    <location>
        <begin position="300"/>
        <end position="331"/>
    </location>
</feature>
<comment type="caution">
    <text evidence="6">The sequence shown here is derived from an EMBL/GenBank/DDBJ whole genome shotgun (WGS) entry which is preliminary data.</text>
</comment>